<dbReference type="AlphaFoldDB" id="A0A1I7V2J6"/>
<proteinExistence type="predicted"/>
<name>A0A1I7V2J6_9PELO</name>
<dbReference type="WBParaSite" id="Csp11.Scaffold630.g21754.t1">
    <property type="protein sequence ID" value="Csp11.Scaffold630.g21754.t1"/>
    <property type="gene ID" value="Csp11.Scaffold630.g21754"/>
</dbReference>
<evidence type="ECO:0000256" key="1">
    <source>
        <dbReference type="SAM" id="SignalP"/>
    </source>
</evidence>
<protein>
    <submittedName>
        <fullName evidence="3">NR LBD domain-containing protein</fullName>
    </submittedName>
</protein>
<feature type="signal peptide" evidence="1">
    <location>
        <begin position="1"/>
        <end position="34"/>
    </location>
</feature>
<keyword evidence="2" id="KW-1185">Reference proteome</keyword>
<keyword evidence="1" id="KW-0732">Signal</keyword>
<accession>A0A1I7V2J6</accession>
<dbReference type="Proteomes" id="UP000095282">
    <property type="component" value="Unplaced"/>
</dbReference>
<evidence type="ECO:0000313" key="3">
    <source>
        <dbReference type="WBParaSite" id="Csp11.Scaffold630.g21754.t1"/>
    </source>
</evidence>
<evidence type="ECO:0000313" key="2">
    <source>
        <dbReference type="Proteomes" id="UP000095282"/>
    </source>
</evidence>
<organism evidence="2 3">
    <name type="scientific">Caenorhabditis tropicalis</name>
    <dbReference type="NCBI Taxonomy" id="1561998"/>
    <lineage>
        <taxon>Eukaryota</taxon>
        <taxon>Metazoa</taxon>
        <taxon>Ecdysozoa</taxon>
        <taxon>Nematoda</taxon>
        <taxon>Chromadorea</taxon>
        <taxon>Rhabditida</taxon>
        <taxon>Rhabditina</taxon>
        <taxon>Rhabditomorpha</taxon>
        <taxon>Rhabditoidea</taxon>
        <taxon>Rhabditidae</taxon>
        <taxon>Peloderinae</taxon>
        <taxon>Caenorhabditis</taxon>
    </lineage>
</organism>
<feature type="chain" id="PRO_5009309835" evidence="1">
    <location>
        <begin position="35"/>
        <end position="75"/>
    </location>
</feature>
<reference evidence="3" key="1">
    <citation type="submission" date="2016-11" db="UniProtKB">
        <authorList>
            <consortium name="WormBaseParasite"/>
        </authorList>
    </citation>
    <scope>IDENTIFICATION</scope>
</reference>
<sequence>MQKLLAFLTKMKEEYEFSIPRLLLLLLLLETALASSGDVVTHGIKCEDKFDMILNGIITMTKVEKPAPLGRWIQV</sequence>